<evidence type="ECO:0000256" key="3">
    <source>
        <dbReference type="SAM" id="Coils"/>
    </source>
</evidence>
<evidence type="ECO:0000256" key="2">
    <source>
        <dbReference type="ARBA" id="ARBA00023163"/>
    </source>
</evidence>
<keyword evidence="2" id="KW-0804">Transcription</keyword>
<dbReference type="InterPro" id="IPR036597">
    <property type="entry name" value="Fido-like_dom_sf"/>
</dbReference>
<dbReference type="SUPFAM" id="SSF140931">
    <property type="entry name" value="Fic-like"/>
    <property type="match status" value="1"/>
</dbReference>
<organism evidence="6 7">
    <name type="scientific">Halosegnis marinus</name>
    <dbReference type="NCBI Taxonomy" id="3034023"/>
    <lineage>
        <taxon>Archaea</taxon>
        <taxon>Methanobacteriati</taxon>
        <taxon>Methanobacteriota</taxon>
        <taxon>Stenosarchaea group</taxon>
        <taxon>Halobacteria</taxon>
        <taxon>Halobacteriales</taxon>
        <taxon>Natronomonadaceae</taxon>
        <taxon>Halosegnis</taxon>
    </lineage>
</organism>
<dbReference type="InterPro" id="IPR025758">
    <property type="entry name" value="Fic/DOC_N"/>
</dbReference>
<evidence type="ECO:0000256" key="4">
    <source>
        <dbReference type="SAM" id="MobiDB-lite"/>
    </source>
</evidence>
<dbReference type="InterPro" id="IPR001034">
    <property type="entry name" value="DeoR_HTH"/>
</dbReference>
<comment type="caution">
    <text evidence="6">The sequence shown here is derived from an EMBL/GenBank/DDBJ whole genome shotgun (WGS) entry which is preliminary data.</text>
</comment>
<feature type="domain" description="Fido" evidence="5">
    <location>
        <begin position="131"/>
        <end position="280"/>
    </location>
</feature>
<dbReference type="RefSeq" id="WP_276236219.1">
    <property type="nucleotide sequence ID" value="NZ_CP119803.1"/>
</dbReference>
<dbReference type="Pfam" id="PF02661">
    <property type="entry name" value="Fic"/>
    <property type="match status" value="1"/>
</dbReference>
<dbReference type="Pfam" id="PF13784">
    <property type="entry name" value="Fic_N"/>
    <property type="match status" value="1"/>
</dbReference>
<dbReference type="Gene3D" id="1.10.10.10">
    <property type="entry name" value="Winged helix-like DNA-binding domain superfamily/Winged helix DNA-binding domain"/>
    <property type="match status" value="1"/>
</dbReference>
<dbReference type="InterPro" id="IPR040198">
    <property type="entry name" value="Fido_containing"/>
</dbReference>
<evidence type="ECO:0000259" key="5">
    <source>
        <dbReference type="PROSITE" id="PS51459"/>
    </source>
</evidence>
<evidence type="ECO:0000313" key="7">
    <source>
        <dbReference type="Proteomes" id="UP001596398"/>
    </source>
</evidence>
<accession>A0ABD5ZT35</accession>
<evidence type="ECO:0000256" key="1">
    <source>
        <dbReference type="ARBA" id="ARBA00023015"/>
    </source>
</evidence>
<feature type="coiled-coil region" evidence="3">
    <location>
        <begin position="279"/>
        <end position="309"/>
    </location>
</feature>
<dbReference type="InterPro" id="IPR036388">
    <property type="entry name" value="WH-like_DNA-bd_sf"/>
</dbReference>
<dbReference type="EMBL" id="JBHTAP010000002">
    <property type="protein sequence ID" value="MFC7236628.1"/>
    <property type="molecule type" value="Genomic_DNA"/>
</dbReference>
<keyword evidence="3" id="KW-0175">Coiled coil</keyword>
<dbReference type="SUPFAM" id="SSF46785">
    <property type="entry name" value="Winged helix' DNA-binding domain"/>
    <property type="match status" value="1"/>
</dbReference>
<dbReference type="Pfam" id="PF08220">
    <property type="entry name" value="HTH_DeoR"/>
    <property type="match status" value="1"/>
</dbReference>
<protein>
    <submittedName>
        <fullName evidence="6">Fic family protein</fullName>
    </submittedName>
</protein>
<dbReference type="AlphaFoldDB" id="A0ABD5ZT35"/>
<reference evidence="6 7" key="1">
    <citation type="journal article" date="2019" name="Int. J. Syst. Evol. Microbiol.">
        <title>The Global Catalogue of Microorganisms (GCM) 10K type strain sequencing project: providing services to taxonomists for standard genome sequencing and annotation.</title>
        <authorList>
            <consortium name="The Broad Institute Genomics Platform"/>
            <consortium name="The Broad Institute Genome Sequencing Center for Infectious Disease"/>
            <person name="Wu L."/>
            <person name="Ma J."/>
        </authorList>
    </citation>
    <scope>NUCLEOTIDE SEQUENCE [LARGE SCALE GENOMIC DNA]</scope>
    <source>
        <strain evidence="6 7">DT85</strain>
    </source>
</reference>
<feature type="region of interest" description="Disordered" evidence="4">
    <location>
        <begin position="1"/>
        <end position="29"/>
    </location>
</feature>
<dbReference type="GeneID" id="79268367"/>
<evidence type="ECO:0000313" key="6">
    <source>
        <dbReference type="EMBL" id="MFC7236628.1"/>
    </source>
</evidence>
<dbReference type="PANTHER" id="PTHR13504">
    <property type="entry name" value="FIDO DOMAIN-CONTAINING PROTEIN DDB_G0283145"/>
    <property type="match status" value="1"/>
</dbReference>
<dbReference type="PIRSF" id="PIRSF038925">
    <property type="entry name" value="AMP-prot_trans"/>
    <property type="match status" value="1"/>
</dbReference>
<dbReference type="PROSITE" id="PS51459">
    <property type="entry name" value="FIDO"/>
    <property type="match status" value="1"/>
</dbReference>
<gene>
    <name evidence="6" type="ORF">ACFQJ4_15110</name>
</gene>
<keyword evidence="1" id="KW-0805">Transcription regulation</keyword>
<keyword evidence="7" id="KW-1185">Reference proteome</keyword>
<dbReference type="PANTHER" id="PTHR13504:SF38">
    <property type="entry name" value="FIDO DOMAIN-CONTAINING PROTEIN"/>
    <property type="match status" value="1"/>
</dbReference>
<dbReference type="InterPro" id="IPR003812">
    <property type="entry name" value="Fido"/>
</dbReference>
<sequence>MAETPLSEEAPGEYIPYGRRPYYSPDPLPPDASFELDSEFHQLLRDTVLQLGQLKGIGQETRTNPLLYTVMVRREAVESVVLEGADTDLEQVFRTQEIDHGQTVKKDVQEALNYERTIEQGAEAIADGRAISIELLQELHASLMEGARGHCEHPGAFRNGPMNLPPAGSFQEPFVPPASDKVPGLMENLIDFITTDQSIDDLLAIAIAHYQFETIHPFEDGNGRLGRILITLQMIDKGYLSRPYLYPSAYFNRHKVQYAERMRAVSEYGEWLPWLRFFIEGIRSQAAEAEERTRELQRLQREYERQYGREQTAADRLAMRLFEQPYVMTTDVEELLGVSQPTARRAIAELEAEGILEETTGKDRYQEFKAVDIFDVLDRPLTSTES</sequence>
<dbReference type="Proteomes" id="UP001596398">
    <property type="component" value="Unassembled WGS sequence"/>
</dbReference>
<name>A0ABD5ZT35_9EURY</name>
<dbReference type="InterPro" id="IPR026287">
    <property type="entry name" value="SoFic-like"/>
</dbReference>
<dbReference type="InterPro" id="IPR036390">
    <property type="entry name" value="WH_DNA-bd_sf"/>
</dbReference>
<proteinExistence type="predicted"/>
<dbReference type="Gene3D" id="1.10.3290.10">
    <property type="entry name" value="Fido-like domain"/>
    <property type="match status" value="1"/>
</dbReference>